<dbReference type="PANTHER" id="PTHR33498:SF1">
    <property type="entry name" value="TRANSPOSASE FOR INSERTION SEQUENCE ELEMENT IS1557"/>
    <property type="match status" value="1"/>
</dbReference>
<dbReference type="PANTHER" id="PTHR33498">
    <property type="entry name" value="TRANSPOSASE FOR INSERTION SEQUENCE ELEMENT IS1557"/>
    <property type="match status" value="1"/>
</dbReference>
<dbReference type="Proteomes" id="UP000011885">
    <property type="component" value="Unassembled WGS sequence"/>
</dbReference>
<name>M5U3M9_9BACT</name>
<organism evidence="2 3">
    <name type="scientific">Rhodopirellula sallentina SM41</name>
    <dbReference type="NCBI Taxonomy" id="1263870"/>
    <lineage>
        <taxon>Bacteria</taxon>
        <taxon>Pseudomonadati</taxon>
        <taxon>Planctomycetota</taxon>
        <taxon>Planctomycetia</taxon>
        <taxon>Pirellulales</taxon>
        <taxon>Pirellulaceae</taxon>
        <taxon>Rhodopirellula</taxon>
    </lineage>
</organism>
<dbReference type="InterPro" id="IPR047951">
    <property type="entry name" value="Transpos_ISL3"/>
</dbReference>
<evidence type="ECO:0000313" key="3">
    <source>
        <dbReference type="Proteomes" id="UP000011885"/>
    </source>
</evidence>
<comment type="caution">
    <text evidence="2">The sequence shown here is derived from an EMBL/GenBank/DDBJ whole genome shotgun (WGS) entry which is preliminary data.</text>
</comment>
<dbReference type="PATRIC" id="fig|1263870.3.peg.6453"/>
<dbReference type="EMBL" id="ANOH01000430">
    <property type="protein sequence ID" value="EMI52471.1"/>
    <property type="molecule type" value="Genomic_DNA"/>
</dbReference>
<reference evidence="2 3" key="1">
    <citation type="journal article" date="2013" name="Mar. Genomics">
        <title>Expression of sulfatases in Rhodopirellula baltica and the diversity of sulfatases in the genus Rhodopirellula.</title>
        <authorList>
            <person name="Wegner C.E."/>
            <person name="Richter-Heitmann T."/>
            <person name="Klindworth A."/>
            <person name="Klockow C."/>
            <person name="Richter M."/>
            <person name="Achstetter T."/>
            <person name="Glockner F.O."/>
            <person name="Harder J."/>
        </authorList>
    </citation>
    <scope>NUCLEOTIDE SEQUENCE [LARGE SCALE GENOMIC DNA]</scope>
    <source>
        <strain evidence="2 3">SM41</strain>
    </source>
</reference>
<protein>
    <submittedName>
        <fullName evidence="2">Transposase IS204/IS1001/IS1096/IS1165 family protein</fullName>
    </submittedName>
</protein>
<feature type="domain" description="Transposase IS204/IS1001/IS1096/IS1165 DDE" evidence="1">
    <location>
        <begin position="5"/>
        <end position="56"/>
    </location>
</feature>
<gene>
    <name evidence="2" type="ORF">RSSM_06094</name>
</gene>
<accession>M5U3M9</accession>
<dbReference type="Pfam" id="PF01610">
    <property type="entry name" value="DDE_Tnp_ISL3"/>
    <property type="match status" value="1"/>
</dbReference>
<evidence type="ECO:0000259" key="1">
    <source>
        <dbReference type="Pfam" id="PF01610"/>
    </source>
</evidence>
<sequence length="56" mass="6452">MLAGDFDTVARSIRERLPNVVNYCEHRITNAVAEGMNRKIMSIKRRVGGFRNVQNF</sequence>
<dbReference type="InterPro" id="IPR002560">
    <property type="entry name" value="Transposase_DDE"/>
</dbReference>
<keyword evidence="3" id="KW-1185">Reference proteome</keyword>
<dbReference type="AlphaFoldDB" id="M5U3M9"/>
<evidence type="ECO:0000313" key="2">
    <source>
        <dbReference type="EMBL" id="EMI52471.1"/>
    </source>
</evidence>
<proteinExistence type="predicted"/>